<organism evidence="1">
    <name type="scientific">Anguilla anguilla</name>
    <name type="common">European freshwater eel</name>
    <name type="synonym">Muraena anguilla</name>
    <dbReference type="NCBI Taxonomy" id="7936"/>
    <lineage>
        <taxon>Eukaryota</taxon>
        <taxon>Metazoa</taxon>
        <taxon>Chordata</taxon>
        <taxon>Craniata</taxon>
        <taxon>Vertebrata</taxon>
        <taxon>Euteleostomi</taxon>
        <taxon>Actinopterygii</taxon>
        <taxon>Neopterygii</taxon>
        <taxon>Teleostei</taxon>
        <taxon>Anguilliformes</taxon>
        <taxon>Anguillidae</taxon>
        <taxon>Anguilla</taxon>
    </lineage>
</organism>
<accession>A0A0E9RS05</accession>
<reference evidence="1" key="1">
    <citation type="submission" date="2014-11" db="EMBL/GenBank/DDBJ databases">
        <authorList>
            <person name="Amaro Gonzalez C."/>
        </authorList>
    </citation>
    <scope>NUCLEOTIDE SEQUENCE</scope>
</reference>
<dbReference type="EMBL" id="GBXM01077484">
    <property type="protein sequence ID" value="JAH31093.1"/>
    <property type="molecule type" value="Transcribed_RNA"/>
</dbReference>
<protein>
    <submittedName>
        <fullName evidence="1">Uncharacterized protein</fullName>
    </submittedName>
</protein>
<reference evidence="1" key="2">
    <citation type="journal article" date="2015" name="Fish Shellfish Immunol.">
        <title>Early steps in the European eel (Anguilla anguilla)-Vibrio vulnificus interaction in the gills: Role of the RtxA13 toxin.</title>
        <authorList>
            <person name="Callol A."/>
            <person name="Pajuelo D."/>
            <person name="Ebbesson L."/>
            <person name="Teles M."/>
            <person name="MacKenzie S."/>
            <person name="Amaro C."/>
        </authorList>
    </citation>
    <scope>NUCLEOTIDE SEQUENCE</scope>
</reference>
<sequence>MVCVPCDRLATCPWCIPASQCMLGSAPAPPATLTRKSGYSLHNGWIQLGRIM</sequence>
<name>A0A0E9RS05_ANGAN</name>
<evidence type="ECO:0000313" key="1">
    <source>
        <dbReference type="EMBL" id="JAH31093.1"/>
    </source>
</evidence>
<proteinExistence type="predicted"/>
<dbReference type="AlphaFoldDB" id="A0A0E9RS05"/>